<dbReference type="OrthoDB" id="9802241at2"/>
<evidence type="ECO:0000256" key="4">
    <source>
        <dbReference type="ARBA" id="ARBA00023154"/>
    </source>
</evidence>
<dbReference type="SUPFAM" id="SSF51419">
    <property type="entry name" value="PLP-binding barrel"/>
    <property type="match status" value="1"/>
</dbReference>
<sequence length="434" mass="46155">MTLLDIFPSLRASTVPRLDPAVWPADTHYDGDGRITLGGVALHDVADQYGTPVRVIDETEVRERCRAYRKHFPDIEIVYAGTALMVGAVARWVADEGLSVQVGSSGELSVALAAGIDPRRIVLHGNGKTLDELRTAVRCGVGRIVVGSLTEITLLTALATQPQQVLLRIATGIDVPGAGQFGFPLGSRSFETAVARIAGRCNMQLVGLHCHLGPQIHDPDHYGEAIRRMIGEMSWIDHEYGLLLSQLDIGGGHAVALRGGDAELNLRELADILDDALDAGCARHRFPRPVLTMEPGRAIVARAGITLYRVLAVDETAGGGTRVIVDGSGCGGRSRGHGGALVVNRHPIGPRMTASVAGKHSESGALIATEVRLPTDLRPGEVLALPCTGAYHHGSATTYSTVGRPPMVAVADGHTRQLLRRETTADLLMRELGE</sequence>
<dbReference type="AlphaFoldDB" id="A0A2N3V6X3"/>
<evidence type="ECO:0000256" key="2">
    <source>
        <dbReference type="ARBA" id="ARBA00022793"/>
    </source>
</evidence>
<dbReference type="InterPro" id="IPR022644">
    <property type="entry name" value="De-COase2_N"/>
</dbReference>
<evidence type="ECO:0000256" key="1">
    <source>
        <dbReference type="ARBA" id="ARBA00001933"/>
    </source>
</evidence>
<proteinExistence type="predicted"/>
<dbReference type="PANTHER" id="PTHR43727:SF2">
    <property type="entry name" value="GROUP IV DECARBOXYLASE"/>
    <property type="match status" value="1"/>
</dbReference>
<comment type="caution">
    <text evidence="7">The sequence shown here is derived from an EMBL/GenBank/DDBJ whole genome shotgun (WGS) entry which is preliminary data.</text>
</comment>
<comment type="cofactor">
    <cofactor evidence="1">
        <name>pyridoxal 5'-phosphate</name>
        <dbReference type="ChEBI" id="CHEBI:597326"/>
    </cofactor>
</comment>
<dbReference type="InterPro" id="IPR002986">
    <property type="entry name" value="DAP_deCOOHase_LysA"/>
</dbReference>
<dbReference type="PRINTS" id="PR01181">
    <property type="entry name" value="DAPDCRBXLASE"/>
</dbReference>
<protein>
    <submittedName>
        <fullName evidence="7">Diaminopimelate decarboxylase</fullName>
    </submittedName>
</protein>
<evidence type="ECO:0000256" key="3">
    <source>
        <dbReference type="ARBA" id="ARBA00022898"/>
    </source>
</evidence>
<dbReference type="PRINTS" id="PR01179">
    <property type="entry name" value="ODADCRBXLASE"/>
</dbReference>
<keyword evidence="3" id="KW-0663">Pyridoxal phosphate</keyword>
<dbReference type="Pfam" id="PF02784">
    <property type="entry name" value="Orn_Arg_deC_N"/>
    <property type="match status" value="1"/>
</dbReference>
<dbReference type="GO" id="GO:0009089">
    <property type="term" value="P:lysine biosynthetic process via diaminopimelate"/>
    <property type="evidence" value="ECO:0007669"/>
    <property type="project" value="InterPro"/>
</dbReference>
<dbReference type="EMBL" id="PJMW01000002">
    <property type="protein sequence ID" value="PKV77378.1"/>
    <property type="molecule type" value="Genomic_DNA"/>
</dbReference>
<keyword evidence="4" id="KW-0457">Lysine biosynthesis</keyword>
<dbReference type="RefSeq" id="WP_101468140.1">
    <property type="nucleotide sequence ID" value="NZ_PJMW01000002.1"/>
</dbReference>
<evidence type="ECO:0000256" key="5">
    <source>
        <dbReference type="ARBA" id="ARBA00023239"/>
    </source>
</evidence>
<dbReference type="PANTHER" id="PTHR43727">
    <property type="entry name" value="DIAMINOPIMELATE DECARBOXYLASE"/>
    <property type="match status" value="1"/>
</dbReference>
<dbReference type="Proteomes" id="UP000233766">
    <property type="component" value="Unassembled WGS sequence"/>
</dbReference>
<keyword evidence="4" id="KW-0028">Amino-acid biosynthesis</keyword>
<dbReference type="InterPro" id="IPR000183">
    <property type="entry name" value="Orn/DAP/Arg_de-COase"/>
</dbReference>
<reference evidence="7 8" key="1">
    <citation type="submission" date="2017-12" db="EMBL/GenBank/DDBJ databases">
        <title>Sequencing the genomes of 1000 Actinobacteria strains.</title>
        <authorList>
            <person name="Klenk H.-P."/>
        </authorList>
    </citation>
    <scope>NUCLEOTIDE SEQUENCE [LARGE SCALE GENOMIC DNA]</scope>
    <source>
        <strain evidence="7 8">DSM 44489</strain>
    </source>
</reference>
<dbReference type="GO" id="GO:0008836">
    <property type="term" value="F:diaminopimelate decarboxylase activity"/>
    <property type="evidence" value="ECO:0007669"/>
    <property type="project" value="InterPro"/>
</dbReference>
<evidence type="ECO:0000259" key="6">
    <source>
        <dbReference type="Pfam" id="PF02784"/>
    </source>
</evidence>
<dbReference type="SUPFAM" id="SSF50621">
    <property type="entry name" value="Alanine racemase C-terminal domain-like"/>
    <property type="match status" value="1"/>
</dbReference>
<accession>A0A2N3V6X3</accession>
<keyword evidence="8" id="KW-1185">Reference proteome</keyword>
<dbReference type="InterPro" id="IPR009006">
    <property type="entry name" value="Ala_racemase/Decarboxylase_C"/>
</dbReference>
<dbReference type="Gene3D" id="3.20.20.10">
    <property type="entry name" value="Alanine racemase"/>
    <property type="match status" value="1"/>
</dbReference>
<dbReference type="InterPro" id="IPR029066">
    <property type="entry name" value="PLP-binding_barrel"/>
</dbReference>
<dbReference type="Gene3D" id="2.40.37.10">
    <property type="entry name" value="Lyase, Ornithine Decarboxylase, Chain A, domain 1"/>
    <property type="match status" value="1"/>
</dbReference>
<feature type="domain" description="Orn/DAP/Arg decarboxylase 2 N-terminal" evidence="6">
    <location>
        <begin position="60"/>
        <end position="301"/>
    </location>
</feature>
<keyword evidence="2" id="KW-0210">Decarboxylase</keyword>
<evidence type="ECO:0000313" key="7">
    <source>
        <dbReference type="EMBL" id="PKV77378.1"/>
    </source>
</evidence>
<gene>
    <name evidence="7" type="ORF">ATK86_1714</name>
</gene>
<organism evidence="7 8">
    <name type="scientific">Nocardia fluminea</name>
    <dbReference type="NCBI Taxonomy" id="134984"/>
    <lineage>
        <taxon>Bacteria</taxon>
        <taxon>Bacillati</taxon>
        <taxon>Actinomycetota</taxon>
        <taxon>Actinomycetes</taxon>
        <taxon>Mycobacteriales</taxon>
        <taxon>Nocardiaceae</taxon>
        <taxon>Nocardia</taxon>
    </lineage>
</organism>
<name>A0A2N3V6X3_9NOCA</name>
<keyword evidence="5" id="KW-0456">Lyase</keyword>
<evidence type="ECO:0000313" key="8">
    <source>
        <dbReference type="Proteomes" id="UP000233766"/>
    </source>
</evidence>